<dbReference type="AlphaFoldDB" id="A0A3M7RJA6"/>
<keyword evidence="2" id="KW-1185">Reference proteome</keyword>
<protein>
    <submittedName>
        <fullName evidence="1">Uncharacterized protein</fullName>
    </submittedName>
</protein>
<comment type="caution">
    <text evidence="1">The sequence shown here is derived from an EMBL/GenBank/DDBJ whole genome shotgun (WGS) entry which is preliminary data.</text>
</comment>
<dbReference type="EMBL" id="REGN01003244">
    <property type="protein sequence ID" value="RNA23653.1"/>
    <property type="molecule type" value="Genomic_DNA"/>
</dbReference>
<dbReference type="Proteomes" id="UP000276133">
    <property type="component" value="Unassembled WGS sequence"/>
</dbReference>
<reference evidence="1 2" key="1">
    <citation type="journal article" date="2018" name="Sci. Rep.">
        <title>Genomic signatures of local adaptation to the degree of environmental predictability in rotifers.</title>
        <authorList>
            <person name="Franch-Gras L."/>
            <person name="Hahn C."/>
            <person name="Garcia-Roger E.M."/>
            <person name="Carmona M.J."/>
            <person name="Serra M."/>
            <person name="Gomez A."/>
        </authorList>
    </citation>
    <scope>NUCLEOTIDE SEQUENCE [LARGE SCALE GENOMIC DNA]</scope>
    <source>
        <strain evidence="1">HYR1</strain>
    </source>
</reference>
<sequence>MLSIFCSPSSYLWPEFKIGTVESTRLTVWTESKPRPFIFMVKPPLKIVCSGSIATTFGSSTYSNVNFELSNTWLKSSILNSIWLVVTLASV</sequence>
<evidence type="ECO:0000313" key="2">
    <source>
        <dbReference type="Proteomes" id="UP000276133"/>
    </source>
</evidence>
<accession>A0A3M7RJA6</accession>
<proteinExistence type="predicted"/>
<name>A0A3M7RJA6_BRAPC</name>
<organism evidence="1 2">
    <name type="scientific">Brachionus plicatilis</name>
    <name type="common">Marine rotifer</name>
    <name type="synonym">Brachionus muelleri</name>
    <dbReference type="NCBI Taxonomy" id="10195"/>
    <lineage>
        <taxon>Eukaryota</taxon>
        <taxon>Metazoa</taxon>
        <taxon>Spiralia</taxon>
        <taxon>Gnathifera</taxon>
        <taxon>Rotifera</taxon>
        <taxon>Eurotatoria</taxon>
        <taxon>Monogononta</taxon>
        <taxon>Pseudotrocha</taxon>
        <taxon>Ploima</taxon>
        <taxon>Brachionidae</taxon>
        <taxon>Brachionus</taxon>
    </lineage>
</organism>
<evidence type="ECO:0000313" key="1">
    <source>
        <dbReference type="EMBL" id="RNA23653.1"/>
    </source>
</evidence>
<gene>
    <name evidence="1" type="ORF">BpHYR1_050909</name>
</gene>